<dbReference type="EMBL" id="NWVJ02000342">
    <property type="protein sequence ID" value="TVS92823.1"/>
    <property type="molecule type" value="Genomic_DNA"/>
</dbReference>
<evidence type="ECO:0000256" key="2">
    <source>
        <dbReference type="ARBA" id="ARBA00009539"/>
    </source>
</evidence>
<evidence type="ECO:0000256" key="7">
    <source>
        <dbReference type="ARBA" id="ARBA00025067"/>
    </source>
</evidence>
<proteinExistence type="inferred from homology"/>
<dbReference type="InterPro" id="IPR001796">
    <property type="entry name" value="DHFR_dom"/>
</dbReference>
<comment type="pathway">
    <text evidence="1">Cofactor biosynthesis; tetrahydrofolate biosynthesis; 5,6,7,8-tetrahydrofolate from 7,8-dihydrofolate: step 1/1.</text>
</comment>
<dbReference type="Pfam" id="PF00186">
    <property type="entry name" value="DHFR_1"/>
    <property type="match status" value="1"/>
</dbReference>
<dbReference type="Gene3D" id="3.40.430.10">
    <property type="entry name" value="Dihydrofolate Reductase, subunit A"/>
    <property type="match status" value="1"/>
</dbReference>
<dbReference type="PROSITE" id="PS51330">
    <property type="entry name" value="DHFR_2"/>
    <property type="match status" value="1"/>
</dbReference>
<evidence type="ECO:0000256" key="4">
    <source>
        <dbReference type="ARBA" id="ARBA00022563"/>
    </source>
</evidence>
<dbReference type="PROSITE" id="PS00075">
    <property type="entry name" value="DHFR_1"/>
    <property type="match status" value="1"/>
</dbReference>
<dbReference type="CDD" id="cd00209">
    <property type="entry name" value="DHFR"/>
    <property type="match status" value="1"/>
</dbReference>
<comment type="function">
    <text evidence="7">Key enzyme in folate metabolism. Catalyzes an essential reaction for de novo glycine and purine synthesis, and for DNA precursor synthesis.</text>
</comment>
<dbReference type="AlphaFoldDB" id="A0A6C1U0G9"/>
<evidence type="ECO:0000256" key="1">
    <source>
        <dbReference type="ARBA" id="ARBA00004903"/>
    </source>
</evidence>
<gene>
    <name evidence="10" type="ORF">COM42_005510</name>
</gene>
<dbReference type="InterPro" id="IPR024072">
    <property type="entry name" value="DHFR-like_dom_sf"/>
</dbReference>
<dbReference type="GO" id="GO:0005829">
    <property type="term" value="C:cytosol"/>
    <property type="evidence" value="ECO:0007669"/>
    <property type="project" value="TreeGrafter"/>
</dbReference>
<reference evidence="10" key="1">
    <citation type="submission" date="2019-07" db="EMBL/GenBank/DDBJ databases">
        <title>Genome assemblies of Wolbachia strains wAlbA and wAlbB in wild caught Aedes albopictus specimens.</title>
        <authorList>
            <person name="Kulkarni A."/>
            <person name="Yu W."/>
            <person name="Xue R.-D."/>
            <person name="Ma Y."/>
            <person name="Xu J."/>
        </authorList>
    </citation>
    <scope>NUCLEOTIDE SEQUENCE</scope>
    <source>
        <strain evidence="10">HN2016</strain>
    </source>
</reference>
<name>A0A6C1U0G9_WOLPI</name>
<dbReference type="PRINTS" id="PR00070">
    <property type="entry name" value="DHFR"/>
</dbReference>
<organism evidence="10">
    <name type="scientific">Wolbachia pipientis</name>
    <dbReference type="NCBI Taxonomy" id="955"/>
    <lineage>
        <taxon>Bacteria</taxon>
        <taxon>Pseudomonadati</taxon>
        <taxon>Pseudomonadota</taxon>
        <taxon>Alphaproteobacteria</taxon>
        <taxon>Rickettsiales</taxon>
        <taxon>Anaplasmataceae</taxon>
        <taxon>Wolbachieae</taxon>
        <taxon>Wolbachia</taxon>
    </lineage>
</organism>
<dbReference type="UniPathway" id="UPA00077">
    <property type="reaction ID" value="UER00158"/>
</dbReference>
<keyword evidence="4" id="KW-0554">One-carbon metabolism</keyword>
<dbReference type="InterPro" id="IPR017925">
    <property type="entry name" value="DHFR_CS"/>
</dbReference>
<dbReference type="EC" id="1.5.1.3" evidence="3"/>
<evidence type="ECO:0000259" key="9">
    <source>
        <dbReference type="PROSITE" id="PS51330"/>
    </source>
</evidence>
<feature type="domain" description="DHFR" evidence="9">
    <location>
        <begin position="2"/>
        <end position="170"/>
    </location>
</feature>
<keyword evidence="6" id="KW-0560">Oxidoreductase</keyword>
<dbReference type="PANTHER" id="PTHR48069">
    <property type="entry name" value="DIHYDROFOLATE REDUCTASE"/>
    <property type="match status" value="1"/>
</dbReference>
<evidence type="ECO:0000256" key="5">
    <source>
        <dbReference type="ARBA" id="ARBA00022857"/>
    </source>
</evidence>
<sequence length="170" mass="19543">MKIIGIMAVDPNGVIGINDDLPWHYPSEFKHFCQVTDKQVIVMGRKTFETVPQSILKPIVFSRNKLSPCFNKGIECTIVSSMQEFLSIQGNWSYPQIFVVGGAQIAHLFLEYDLISEFIMTEIHKPYKGDIYLNLAFFDGWNKTILTKTEDYTICRLTRDKDGRKNCEAH</sequence>
<dbReference type="Proteomes" id="UP000218080">
    <property type="component" value="Unassembled WGS sequence"/>
</dbReference>
<evidence type="ECO:0000313" key="10">
    <source>
        <dbReference type="EMBL" id="TVS92823.1"/>
    </source>
</evidence>
<dbReference type="InterPro" id="IPR012259">
    <property type="entry name" value="DHFR"/>
</dbReference>
<comment type="caution">
    <text evidence="10">The sequence shown here is derived from an EMBL/GenBank/DDBJ whole genome shotgun (WGS) entry which is preliminary data.</text>
</comment>
<dbReference type="SUPFAM" id="SSF53597">
    <property type="entry name" value="Dihydrofolate reductase-like"/>
    <property type="match status" value="1"/>
</dbReference>
<dbReference type="GO" id="GO:0004146">
    <property type="term" value="F:dihydrofolate reductase activity"/>
    <property type="evidence" value="ECO:0007669"/>
    <property type="project" value="UniProtKB-EC"/>
</dbReference>
<accession>A0A6C1U0G9</accession>
<dbReference type="GO" id="GO:0006730">
    <property type="term" value="P:one-carbon metabolic process"/>
    <property type="evidence" value="ECO:0007669"/>
    <property type="project" value="UniProtKB-KW"/>
</dbReference>
<evidence type="ECO:0000256" key="8">
    <source>
        <dbReference type="RuleBase" id="RU004474"/>
    </source>
</evidence>
<dbReference type="GO" id="GO:0050661">
    <property type="term" value="F:NADP binding"/>
    <property type="evidence" value="ECO:0007669"/>
    <property type="project" value="InterPro"/>
</dbReference>
<evidence type="ECO:0000256" key="3">
    <source>
        <dbReference type="ARBA" id="ARBA00012856"/>
    </source>
</evidence>
<evidence type="ECO:0000256" key="6">
    <source>
        <dbReference type="ARBA" id="ARBA00023002"/>
    </source>
</evidence>
<dbReference type="GO" id="GO:0046654">
    <property type="term" value="P:tetrahydrofolate biosynthetic process"/>
    <property type="evidence" value="ECO:0007669"/>
    <property type="project" value="UniProtKB-UniPathway"/>
</dbReference>
<keyword evidence="5" id="KW-0521">NADP</keyword>
<dbReference type="PANTHER" id="PTHR48069:SF3">
    <property type="entry name" value="DIHYDROFOLATE REDUCTASE"/>
    <property type="match status" value="1"/>
</dbReference>
<comment type="similarity">
    <text evidence="2 8">Belongs to the dihydrofolate reductase family.</text>
</comment>
<dbReference type="GO" id="GO:0046655">
    <property type="term" value="P:folic acid metabolic process"/>
    <property type="evidence" value="ECO:0007669"/>
    <property type="project" value="TreeGrafter"/>
</dbReference>
<dbReference type="GO" id="GO:0046452">
    <property type="term" value="P:dihydrofolate metabolic process"/>
    <property type="evidence" value="ECO:0007669"/>
    <property type="project" value="TreeGrafter"/>
</dbReference>
<protein>
    <recommendedName>
        <fullName evidence="3">dihydrofolate reductase</fullName>
        <ecNumber evidence="3">1.5.1.3</ecNumber>
    </recommendedName>
</protein>